<reference evidence="2 3" key="1">
    <citation type="journal article" date="2016" name="Nat. Commun.">
        <title>Thousands of microbial genomes shed light on interconnected biogeochemical processes in an aquifer system.</title>
        <authorList>
            <person name="Anantharaman K."/>
            <person name="Brown C.T."/>
            <person name="Hug L.A."/>
            <person name="Sharon I."/>
            <person name="Castelle C.J."/>
            <person name="Probst A.J."/>
            <person name="Thomas B.C."/>
            <person name="Singh A."/>
            <person name="Wilkins M.J."/>
            <person name="Karaoz U."/>
            <person name="Brodie E.L."/>
            <person name="Williams K.H."/>
            <person name="Hubbard S.S."/>
            <person name="Banfield J.F."/>
        </authorList>
    </citation>
    <scope>NUCLEOTIDE SEQUENCE [LARGE SCALE GENOMIC DNA]</scope>
</reference>
<protein>
    <submittedName>
        <fullName evidence="2">Uncharacterized protein</fullName>
    </submittedName>
</protein>
<evidence type="ECO:0000313" key="3">
    <source>
        <dbReference type="Proteomes" id="UP000176634"/>
    </source>
</evidence>
<dbReference type="EMBL" id="MFRA01000005">
    <property type="protein sequence ID" value="OGH92810.1"/>
    <property type="molecule type" value="Genomic_DNA"/>
</dbReference>
<accession>A0A1F6P9U7</accession>
<organism evidence="2 3">
    <name type="scientific">Candidatus Magasanikbacteria bacterium RIFOXYD1_FULL_40_23</name>
    <dbReference type="NCBI Taxonomy" id="1798705"/>
    <lineage>
        <taxon>Bacteria</taxon>
        <taxon>Candidatus Magasanikiibacteriota</taxon>
    </lineage>
</organism>
<dbReference type="Proteomes" id="UP000176634">
    <property type="component" value="Unassembled WGS sequence"/>
</dbReference>
<name>A0A1F6P9U7_9BACT</name>
<evidence type="ECO:0000313" key="2">
    <source>
        <dbReference type="EMBL" id="OGH92810.1"/>
    </source>
</evidence>
<feature type="transmembrane region" description="Helical" evidence="1">
    <location>
        <begin position="16"/>
        <end position="34"/>
    </location>
</feature>
<comment type="caution">
    <text evidence="2">The sequence shown here is derived from an EMBL/GenBank/DDBJ whole genome shotgun (WGS) entry which is preliminary data.</text>
</comment>
<gene>
    <name evidence="2" type="ORF">A2563_04030</name>
</gene>
<keyword evidence="1" id="KW-0812">Transmembrane</keyword>
<proteinExistence type="predicted"/>
<keyword evidence="1" id="KW-0472">Membrane</keyword>
<sequence length="196" mass="21454">MPEEQDGGGLRKEQKMGIALLSIFAVFAIVLGFLQIRNTMYAPFALNNKVPYVVRDEIDTNEALMYRDTDKDGLNDFDELYVYITSPYLADTDSDGLDDKTEIEKGTSPICAEGQTCSELAANEDTLLNTAPADSATSTLGPPPSTEELDQLINNPAEIRKMLLASGFDKKILDQTSDADLMKMVKDVLNSTSTTP</sequence>
<dbReference type="AlphaFoldDB" id="A0A1F6P9U7"/>
<evidence type="ECO:0000256" key="1">
    <source>
        <dbReference type="SAM" id="Phobius"/>
    </source>
</evidence>
<keyword evidence="1" id="KW-1133">Transmembrane helix</keyword>
<dbReference type="STRING" id="1798705.A2563_04030"/>